<evidence type="ECO:0000313" key="2">
    <source>
        <dbReference type="Proteomes" id="UP000217289"/>
    </source>
</evidence>
<organism evidence="1 2">
    <name type="scientific">Melittangium boletus DSM 14713</name>
    <dbReference type="NCBI Taxonomy" id="1294270"/>
    <lineage>
        <taxon>Bacteria</taxon>
        <taxon>Pseudomonadati</taxon>
        <taxon>Myxococcota</taxon>
        <taxon>Myxococcia</taxon>
        <taxon>Myxococcales</taxon>
        <taxon>Cystobacterineae</taxon>
        <taxon>Archangiaceae</taxon>
        <taxon>Melittangium</taxon>
    </lineage>
</organism>
<accession>A0A250IT32</accession>
<dbReference type="Proteomes" id="UP000217289">
    <property type="component" value="Chromosome"/>
</dbReference>
<dbReference type="RefSeq" id="WP_157823919.1">
    <property type="nucleotide sequence ID" value="NZ_CP022163.1"/>
</dbReference>
<proteinExistence type="predicted"/>
<name>A0A250IT32_9BACT</name>
<dbReference type="OrthoDB" id="6713393at2"/>
<evidence type="ECO:0000313" key="1">
    <source>
        <dbReference type="EMBL" id="ATB34096.1"/>
    </source>
</evidence>
<dbReference type="KEGG" id="mbd:MEBOL_007597"/>
<sequence>MPVPLPTTNELVSVLKRTSLPTLLVEGTGDAQVYRHIEESLQGLGVNALHCGGRTTLLELFIRQPEFSHIKTVFLADRDMWLFGGIPHQYSEVVWTNGYSIENDIYSGSDIEKIMTTEEDAQFRQLLSIVCKWFAFCVDEHMSGGDANVSVHPNEISPPGTVGLDSLLISKYRFKEPDPRTYDSIIKNYTSHLRGKTLFQVLLRFLAASNRESKYSKSNIMELCVKIRPSSSTKDLLDRLSAKLNHQIITGSS</sequence>
<gene>
    <name evidence="1" type="ORF">MEBOL_007597</name>
</gene>
<reference evidence="1 2" key="1">
    <citation type="submission" date="2017-06" db="EMBL/GenBank/DDBJ databases">
        <authorList>
            <person name="Kim H.J."/>
            <person name="Triplett B.A."/>
        </authorList>
    </citation>
    <scope>NUCLEOTIDE SEQUENCE [LARGE SCALE GENOMIC DNA]</scope>
    <source>
        <strain evidence="1 2">DSM 14713</strain>
    </source>
</reference>
<dbReference type="AlphaFoldDB" id="A0A250IT32"/>
<protein>
    <submittedName>
        <fullName evidence="1">Uncharacterized protein</fullName>
    </submittedName>
</protein>
<keyword evidence="2" id="KW-1185">Reference proteome</keyword>
<dbReference type="EMBL" id="CP022163">
    <property type="protein sequence ID" value="ATB34096.1"/>
    <property type="molecule type" value="Genomic_DNA"/>
</dbReference>